<proteinExistence type="predicted"/>
<evidence type="ECO:0000259" key="1">
    <source>
        <dbReference type="PROSITE" id="PS50181"/>
    </source>
</evidence>
<dbReference type="InterPro" id="IPR017451">
    <property type="entry name" value="F-box-assoc_interact_dom"/>
</dbReference>
<evidence type="ECO:0000313" key="3">
    <source>
        <dbReference type="Proteomes" id="UP000006882"/>
    </source>
</evidence>
<dbReference type="InterPro" id="IPR001810">
    <property type="entry name" value="F-box_dom"/>
</dbReference>
<dbReference type="InterPro" id="IPR006527">
    <property type="entry name" value="F-box-assoc_dom_typ1"/>
</dbReference>
<dbReference type="PANTHER" id="PTHR31672">
    <property type="entry name" value="BNACNNG10540D PROTEIN"/>
    <property type="match status" value="1"/>
</dbReference>
<dbReference type="NCBIfam" id="TIGR01640">
    <property type="entry name" value="F_box_assoc_1"/>
    <property type="match status" value="1"/>
</dbReference>
<dbReference type="Pfam" id="PF07734">
    <property type="entry name" value="FBA_1"/>
    <property type="match status" value="1"/>
</dbReference>
<keyword evidence="3" id="KW-1185">Reference proteome</keyword>
<dbReference type="Gramene" id="ONI22311">
    <property type="protein sequence ID" value="ONI22311"/>
    <property type="gene ID" value="PRUPE_2G120700"/>
</dbReference>
<dbReference type="Pfam" id="PF00646">
    <property type="entry name" value="F-box"/>
    <property type="match status" value="1"/>
</dbReference>
<dbReference type="EMBL" id="CM007652">
    <property type="protein sequence ID" value="ONI22311.1"/>
    <property type="molecule type" value="Genomic_DNA"/>
</dbReference>
<reference evidence="2 3" key="1">
    <citation type="journal article" date="2013" name="Nat. Genet.">
        <title>The high-quality draft genome of peach (Prunus persica) identifies unique patterns of genetic diversity, domestication and genome evolution.</title>
        <authorList>
            <consortium name="International Peach Genome Initiative"/>
            <person name="Verde I."/>
            <person name="Abbott A.G."/>
            <person name="Scalabrin S."/>
            <person name="Jung S."/>
            <person name="Shu S."/>
            <person name="Marroni F."/>
            <person name="Zhebentyayeva T."/>
            <person name="Dettori M.T."/>
            <person name="Grimwood J."/>
            <person name="Cattonaro F."/>
            <person name="Zuccolo A."/>
            <person name="Rossini L."/>
            <person name="Jenkins J."/>
            <person name="Vendramin E."/>
            <person name="Meisel L.A."/>
            <person name="Decroocq V."/>
            <person name="Sosinski B."/>
            <person name="Prochnik S."/>
            <person name="Mitros T."/>
            <person name="Policriti A."/>
            <person name="Cipriani G."/>
            <person name="Dondini L."/>
            <person name="Ficklin S."/>
            <person name="Goodstein D.M."/>
            <person name="Xuan P."/>
            <person name="Del Fabbro C."/>
            <person name="Aramini V."/>
            <person name="Copetti D."/>
            <person name="Gonzalez S."/>
            <person name="Horner D.S."/>
            <person name="Falchi R."/>
            <person name="Lucas S."/>
            <person name="Mica E."/>
            <person name="Maldonado J."/>
            <person name="Lazzari B."/>
            <person name="Bielenberg D."/>
            <person name="Pirona R."/>
            <person name="Miculan M."/>
            <person name="Barakat A."/>
            <person name="Testolin R."/>
            <person name="Stella A."/>
            <person name="Tartarini S."/>
            <person name="Tonutti P."/>
            <person name="Arus P."/>
            <person name="Orellana A."/>
            <person name="Wells C."/>
            <person name="Main D."/>
            <person name="Vizzotto G."/>
            <person name="Silva H."/>
            <person name="Salamini F."/>
            <person name="Schmutz J."/>
            <person name="Morgante M."/>
            <person name="Rokhsar D.S."/>
        </authorList>
    </citation>
    <scope>NUCLEOTIDE SEQUENCE [LARGE SCALE GENOMIC DNA]</scope>
    <source>
        <strain evidence="3">cv. Nemared</strain>
    </source>
</reference>
<dbReference type="CDD" id="cd22157">
    <property type="entry name" value="F-box_AtFBW1-like"/>
    <property type="match status" value="1"/>
</dbReference>
<feature type="domain" description="F-box" evidence="1">
    <location>
        <begin position="1"/>
        <end position="48"/>
    </location>
</feature>
<dbReference type="Gene3D" id="1.20.1280.50">
    <property type="match status" value="1"/>
</dbReference>
<feature type="non-terminal residue" evidence="2">
    <location>
        <position position="315"/>
    </location>
</feature>
<protein>
    <recommendedName>
        <fullName evidence="1">F-box domain-containing protein</fullName>
    </recommendedName>
</protein>
<sequence>PKDIPHEILLDIIAKLPVKSLLKFRCVCKSWHALISSPSFISAHLERTAMKSGCDYLLVHSGNRDCLSRTYLWNPSIRKFKRLPKSLNRDKYRYSIATIALGFGLDVGGNDYKVVRIARFSHGICVEVYSLGLDSWRIINALPPVTSDVWNEKWAYLNGVVYWIVQEFSPDWRDIISFDMENEVFQRIMLPDRLLTVTDSISIRVLEKSLSLFHHRKEWDRGYRYYYDIWVLAMDSWKMIPTISLPAKGKIAWPLAFTANGGVHFTTRYENWQHRKLELCDPKSEQVTDTGIKLGTYSRTRRRIYGYSESLILLN</sequence>
<accession>A0A251QEQ1</accession>
<dbReference type="PROSITE" id="PS50181">
    <property type="entry name" value="FBOX"/>
    <property type="match status" value="1"/>
</dbReference>
<dbReference type="InterPro" id="IPR036047">
    <property type="entry name" value="F-box-like_dom_sf"/>
</dbReference>
<evidence type="ECO:0000313" key="2">
    <source>
        <dbReference type="EMBL" id="ONI22311.1"/>
    </source>
</evidence>
<dbReference type="InterPro" id="IPR050796">
    <property type="entry name" value="SCF_F-box_component"/>
</dbReference>
<gene>
    <name evidence="2" type="ORF">PRUPE_2G120700</name>
</gene>
<dbReference type="SUPFAM" id="SSF81383">
    <property type="entry name" value="F-box domain"/>
    <property type="match status" value="1"/>
</dbReference>
<dbReference type="Proteomes" id="UP000006882">
    <property type="component" value="Chromosome G2"/>
</dbReference>
<dbReference type="PANTHER" id="PTHR31672:SF13">
    <property type="entry name" value="F-BOX PROTEIN CPR30-LIKE"/>
    <property type="match status" value="1"/>
</dbReference>
<dbReference type="AlphaFoldDB" id="A0A251QEQ1"/>
<dbReference type="STRING" id="3760.A0A251QEQ1"/>
<organism evidence="2 3">
    <name type="scientific">Prunus persica</name>
    <name type="common">Peach</name>
    <name type="synonym">Amygdalus persica</name>
    <dbReference type="NCBI Taxonomy" id="3760"/>
    <lineage>
        <taxon>Eukaryota</taxon>
        <taxon>Viridiplantae</taxon>
        <taxon>Streptophyta</taxon>
        <taxon>Embryophyta</taxon>
        <taxon>Tracheophyta</taxon>
        <taxon>Spermatophyta</taxon>
        <taxon>Magnoliopsida</taxon>
        <taxon>eudicotyledons</taxon>
        <taxon>Gunneridae</taxon>
        <taxon>Pentapetalae</taxon>
        <taxon>rosids</taxon>
        <taxon>fabids</taxon>
        <taxon>Rosales</taxon>
        <taxon>Rosaceae</taxon>
        <taxon>Amygdaloideae</taxon>
        <taxon>Amygdaleae</taxon>
        <taxon>Prunus</taxon>
    </lineage>
</organism>
<name>A0A251QEQ1_PRUPE</name>
<dbReference type="SMART" id="SM00256">
    <property type="entry name" value="FBOX"/>
    <property type="match status" value="1"/>
</dbReference>